<evidence type="ECO:0000313" key="1">
    <source>
        <dbReference type="EMBL" id="MED6226292.1"/>
    </source>
</evidence>
<dbReference type="SUPFAM" id="SSF54928">
    <property type="entry name" value="RNA-binding domain, RBD"/>
    <property type="match status" value="1"/>
</dbReference>
<dbReference type="EMBL" id="JASCZI010274957">
    <property type="protein sequence ID" value="MED6226292.1"/>
    <property type="molecule type" value="Genomic_DNA"/>
</dbReference>
<proteinExistence type="predicted"/>
<gene>
    <name evidence="1" type="ORF">PIB30_102136</name>
</gene>
<sequence length="166" mass="18935">MILVQSYLEQNTAFSGPAPGPPSESAGWVALGDGRVYKNGIRRRNSSEFEDGVHTIFVDNLHHFDTAGDARKAIDRLNGRLWKGSKLMICVSKYRRRDTNEAVRGNDHGKHFDQWTYGNRGRRRESRARQIWVEVGKKNSSAVSEKPHSVGKVECKPCYYMHARFL</sequence>
<accession>A0ABU6ZWE9</accession>
<comment type="caution">
    <text evidence="1">The sequence shown here is derived from an EMBL/GenBank/DDBJ whole genome shotgun (WGS) entry which is preliminary data.</text>
</comment>
<dbReference type="InterPro" id="IPR035979">
    <property type="entry name" value="RBD_domain_sf"/>
</dbReference>
<organism evidence="1 2">
    <name type="scientific">Stylosanthes scabra</name>
    <dbReference type="NCBI Taxonomy" id="79078"/>
    <lineage>
        <taxon>Eukaryota</taxon>
        <taxon>Viridiplantae</taxon>
        <taxon>Streptophyta</taxon>
        <taxon>Embryophyta</taxon>
        <taxon>Tracheophyta</taxon>
        <taxon>Spermatophyta</taxon>
        <taxon>Magnoliopsida</taxon>
        <taxon>eudicotyledons</taxon>
        <taxon>Gunneridae</taxon>
        <taxon>Pentapetalae</taxon>
        <taxon>rosids</taxon>
        <taxon>fabids</taxon>
        <taxon>Fabales</taxon>
        <taxon>Fabaceae</taxon>
        <taxon>Papilionoideae</taxon>
        <taxon>50 kb inversion clade</taxon>
        <taxon>dalbergioids sensu lato</taxon>
        <taxon>Dalbergieae</taxon>
        <taxon>Pterocarpus clade</taxon>
        <taxon>Stylosanthes</taxon>
    </lineage>
</organism>
<evidence type="ECO:0008006" key="3">
    <source>
        <dbReference type="Google" id="ProtNLM"/>
    </source>
</evidence>
<protein>
    <recommendedName>
        <fullName evidence="3">RRM domain-containing protein</fullName>
    </recommendedName>
</protein>
<evidence type="ECO:0000313" key="2">
    <source>
        <dbReference type="Proteomes" id="UP001341840"/>
    </source>
</evidence>
<keyword evidence="2" id="KW-1185">Reference proteome</keyword>
<reference evidence="1 2" key="1">
    <citation type="journal article" date="2023" name="Plants (Basel)">
        <title>Bridging the Gap: Combining Genomics and Transcriptomics Approaches to Understand Stylosanthes scabra, an Orphan Legume from the Brazilian Caatinga.</title>
        <authorList>
            <person name="Ferreira-Neto J.R.C."/>
            <person name="da Silva M.D."/>
            <person name="Binneck E."/>
            <person name="de Melo N.F."/>
            <person name="da Silva R.H."/>
            <person name="de Melo A.L.T.M."/>
            <person name="Pandolfi V."/>
            <person name="Bustamante F.O."/>
            <person name="Brasileiro-Vidal A.C."/>
            <person name="Benko-Iseppon A.M."/>
        </authorList>
    </citation>
    <scope>NUCLEOTIDE SEQUENCE [LARGE SCALE GENOMIC DNA]</scope>
    <source>
        <tissue evidence="1">Leaves</tissue>
    </source>
</reference>
<name>A0ABU6ZWE9_9FABA</name>
<dbReference type="Proteomes" id="UP001341840">
    <property type="component" value="Unassembled WGS sequence"/>
</dbReference>